<proteinExistence type="predicted"/>
<dbReference type="PANTHER" id="PTHR42673">
    <property type="entry name" value="MALEYLACETOACETATE ISOMERASE"/>
    <property type="match status" value="1"/>
</dbReference>
<sequence>MDANLRLVIGNKNYSSWSLRPWLLLKHFAIPFSEQSINLANHDAMLQMQQLSPSGQIPVLWANDIAVWDSLAICEWINTYYLDGQAWPIRAHLNALGRSMSAEMHAGFTLIRRSLPMNCRARVAIPDMPAALAEEIVRVEQLWQQALDASGGPWLLGSFSIADCMFAPMVLRLQTYELAVDEHLITYCQQIQRHEAIQAWLADAYQEVDVIESVEQLYNEQ</sequence>
<evidence type="ECO:0000313" key="2">
    <source>
        <dbReference type="EMBL" id="MFM2484584.1"/>
    </source>
</evidence>
<dbReference type="Pfam" id="PF13410">
    <property type="entry name" value="GST_C_2"/>
    <property type="match status" value="1"/>
</dbReference>
<feature type="domain" description="GST N-terminal" evidence="1">
    <location>
        <begin position="5"/>
        <end position="85"/>
    </location>
</feature>
<dbReference type="RefSeq" id="WP_408622769.1">
    <property type="nucleotide sequence ID" value="NZ_JBEQCT010000002.1"/>
</dbReference>
<gene>
    <name evidence="2" type="ORF">ABUE30_05810</name>
</gene>
<dbReference type="Gene3D" id="3.40.30.10">
    <property type="entry name" value="Glutaredoxin"/>
    <property type="match status" value="1"/>
</dbReference>
<organism evidence="2 3">
    <name type="scientific">Celerinatantimonas yamalensis</name>
    <dbReference type="NCBI Taxonomy" id="559956"/>
    <lineage>
        <taxon>Bacteria</taxon>
        <taxon>Pseudomonadati</taxon>
        <taxon>Pseudomonadota</taxon>
        <taxon>Gammaproteobacteria</taxon>
        <taxon>Celerinatantimonadaceae</taxon>
        <taxon>Celerinatantimonas</taxon>
    </lineage>
</organism>
<dbReference type="PANTHER" id="PTHR42673:SF4">
    <property type="entry name" value="MALEYLACETOACETATE ISOMERASE"/>
    <property type="match status" value="1"/>
</dbReference>
<dbReference type="InterPro" id="IPR036282">
    <property type="entry name" value="Glutathione-S-Trfase_C_sf"/>
</dbReference>
<dbReference type="PROSITE" id="PS50404">
    <property type="entry name" value="GST_NTER"/>
    <property type="match status" value="1"/>
</dbReference>
<dbReference type="Gene3D" id="1.20.1050.10">
    <property type="match status" value="1"/>
</dbReference>
<dbReference type="Proteomes" id="UP001629953">
    <property type="component" value="Unassembled WGS sequence"/>
</dbReference>
<dbReference type="CDD" id="cd03194">
    <property type="entry name" value="GST_C_3"/>
    <property type="match status" value="1"/>
</dbReference>
<comment type="caution">
    <text evidence="2">The sequence shown here is derived from an EMBL/GenBank/DDBJ whole genome shotgun (WGS) entry which is preliminary data.</text>
</comment>
<reference evidence="2 3" key="1">
    <citation type="journal article" date="2013" name="Int. J. Syst. Evol. Microbiol.">
        <title>Celerinatantimonas yamalensis sp. nov., a cold-adapted diazotrophic bacterium from a cold permafrost brine.</title>
        <authorList>
            <person name="Shcherbakova V."/>
            <person name="Chuvilskaya N."/>
            <person name="Rivkina E."/>
            <person name="Demidov N."/>
            <person name="Uchaeva V."/>
            <person name="Suetin S."/>
            <person name="Suzina N."/>
            <person name="Gilichinsky D."/>
        </authorList>
    </citation>
    <scope>NUCLEOTIDE SEQUENCE [LARGE SCALE GENOMIC DNA]</scope>
    <source>
        <strain evidence="2 3">C7</strain>
    </source>
</reference>
<evidence type="ECO:0000259" key="1">
    <source>
        <dbReference type="PROSITE" id="PS50404"/>
    </source>
</evidence>
<dbReference type="Pfam" id="PF13409">
    <property type="entry name" value="GST_N_2"/>
    <property type="match status" value="1"/>
</dbReference>
<dbReference type="SUPFAM" id="SSF47616">
    <property type="entry name" value="GST C-terminal domain-like"/>
    <property type="match status" value="1"/>
</dbReference>
<keyword evidence="3" id="KW-1185">Reference proteome</keyword>
<dbReference type="EMBL" id="JBEQCT010000002">
    <property type="protein sequence ID" value="MFM2484584.1"/>
    <property type="molecule type" value="Genomic_DNA"/>
</dbReference>
<dbReference type="InterPro" id="IPR004045">
    <property type="entry name" value="Glutathione_S-Trfase_N"/>
</dbReference>
<name>A0ABW9G5C5_9GAMM</name>
<protein>
    <submittedName>
        <fullName evidence="2">Glutathione S-transferase family protein</fullName>
    </submittedName>
</protein>
<dbReference type="InterPro" id="IPR036249">
    <property type="entry name" value="Thioredoxin-like_sf"/>
</dbReference>
<accession>A0ABW9G5C5</accession>
<dbReference type="CDD" id="cd03043">
    <property type="entry name" value="GST_N_1"/>
    <property type="match status" value="1"/>
</dbReference>
<dbReference type="SUPFAM" id="SSF52833">
    <property type="entry name" value="Thioredoxin-like"/>
    <property type="match status" value="1"/>
</dbReference>
<evidence type="ECO:0000313" key="3">
    <source>
        <dbReference type="Proteomes" id="UP001629953"/>
    </source>
</evidence>